<protein>
    <submittedName>
        <fullName evidence="2">Uncharacterized protein LOC104226474</fullName>
    </submittedName>
</protein>
<evidence type="ECO:0000313" key="2">
    <source>
        <dbReference type="RefSeq" id="XP_009776790.1"/>
    </source>
</evidence>
<dbReference type="AlphaFoldDB" id="A0A1U7WRC1"/>
<sequence length="259" mass="29461">MILSMQDKFINLRLQMEIMKRNGSLFHSTKRKIKTENFLLNLPSTSLKAAMVQVVGGWFYKTNSCKWLTRSRIESSTRRSKDNNKLKLFPFEIETDCSEKVTLQHTFRQGNRIAHQLAKQILGMDNQVFGAAGRSNAQKISKKDFVGLPSEVIDFVESDRLETTTHEMLLCLYRVHDRPVAFAIGQAQMAIAFAFKGSCSRSFSSSSLRIRGQVAAFALSKILLPLPRPKDLRVRNSRSASRREAPPKLRVCDLFLTFA</sequence>
<proteinExistence type="predicted"/>
<dbReference type="RefSeq" id="XP_009776790.1">
    <property type="nucleotide sequence ID" value="XM_009778488.1"/>
</dbReference>
<evidence type="ECO:0000313" key="1">
    <source>
        <dbReference type="Proteomes" id="UP000189701"/>
    </source>
</evidence>
<reference evidence="1" key="1">
    <citation type="journal article" date="2013" name="Genome Biol.">
        <title>Reference genomes and transcriptomes of Nicotiana sylvestris and Nicotiana tomentosiformis.</title>
        <authorList>
            <person name="Sierro N."/>
            <person name="Battey J.N."/>
            <person name="Ouadi S."/>
            <person name="Bovet L."/>
            <person name="Goepfert S."/>
            <person name="Bakaher N."/>
            <person name="Peitsch M.C."/>
            <person name="Ivanov N.V."/>
        </authorList>
    </citation>
    <scope>NUCLEOTIDE SEQUENCE [LARGE SCALE GENOMIC DNA]</scope>
</reference>
<dbReference type="Proteomes" id="UP000189701">
    <property type="component" value="Unplaced"/>
</dbReference>
<organism evidence="1 2">
    <name type="scientific">Nicotiana sylvestris</name>
    <name type="common">Wood tobacco</name>
    <name type="synonym">South American tobacco</name>
    <dbReference type="NCBI Taxonomy" id="4096"/>
    <lineage>
        <taxon>Eukaryota</taxon>
        <taxon>Viridiplantae</taxon>
        <taxon>Streptophyta</taxon>
        <taxon>Embryophyta</taxon>
        <taxon>Tracheophyta</taxon>
        <taxon>Spermatophyta</taxon>
        <taxon>Magnoliopsida</taxon>
        <taxon>eudicotyledons</taxon>
        <taxon>Gunneridae</taxon>
        <taxon>Pentapetalae</taxon>
        <taxon>asterids</taxon>
        <taxon>lamiids</taxon>
        <taxon>Solanales</taxon>
        <taxon>Solanaceae</taxon>
        <taxon>Nicotianoideae</taxon>
        <taxon>Nicotianeae</taxon>
        <taxon>Nicotiana</taxon>
    </lineage>
</organism>
<accession>A0A1U7WRC1</accession>
<name>A0A1U7WRC1_NICSY</name>
<reference evidence="2" key="2">
    <citation type="submission" date="2025-08" db="UniProtKB">
        <authorList>
            <consortium name="RefSeq"/>
        </authorList>
    </citation>
    <scope>IDENTIFICATION</scope>
    <source>
        <tissue evidence="2">Leaf</tissue>
    </source>
</reference>
<gene>
    <name evidence="2" type="primary">LOC104226474</name>
</gene>
<keyword evidence="1" id="KW-1185">Reference proteome</keyword>